<keyword evidence="4" id="KW-1185">Reference proteome</keyword>
<dbReference type="InterPro" id="IPR051159">
    <property type="entry name" value="Hexapeptide_acetyltransf"/>
</dbReference>
<keyword evidence="1 3" id="KW-0808">Transferase</keyword>
<dbReference type="Gene3D" id="2.160.10.10">
    <property type="entry name" value="Hexapeptide repeat proteins"/>
    <property type="match status" value="2"/>
</dbReference>
<accession>A0A1Z4LSA7</accession>
<dbReference type="GO" id="GO:0016740">
    <property type="term" value="F:transferase activity"/>
    <property type="evidence" value="ECO:0007669"/>
    <property type="project" value="UniProtKB-KW"/>
</dbReference>
<name>A0A1Z4LSA7_9CYAN</name>
<dbReference type="Pfam" id="PF00132">
    <property type="entry name" value="Hexapep"/>
    <property type="match status" value="1"/>
</dbReference>
<dbReference type="InterPro" id="IPR001451">
    <property type="entry name" value="Hexapep"/>
</dbReference>
<dbReference type="InterPro" id="IPR011004">
    <property type="entry name" value="Trimer_LpxA-like_sf"/>
</dbReference>
<organism evidence="3 4">
    <name type="scientific">Calothrix parasitica NIES-267</name>
    <dbReference type="NCBI Taxonomy" id="1973488"/>
    <lineage>
        <taxon>Bacteria</taxon>
        <taxon>Bacillati</taxon>
        <taxon>Cyanobacteriota</taxon>
        <taxon>Cyanophyceae</taxon>
        <taxon>Nostocales</taxon>
        <taxon>Calotrichaceae</taxon>
        <taxon>Calothrix</taxon>
    </lineage>
</organism>
<sequence length="239" mass="25618">MNSRKAASKWKRLQETVLTLLLGNIPTKVIGSNLRTFFYRGIFAGLGKGVYLQDSVEFINTPCIEIGNRAQILRGANINAIGNPKNKISIGDGVQIQQGVDIRALNDTHLEIQEDTFIGPYVCIAGPGNIKIGKGCLIAAHCGLFANNHNFVDPVQYIARQGITRKGIVIEDDCWLGHGVTVTDGITIGRGSVIGAGSVVTKDIPPYSIAVGTPAKVVKSRISVSEACRDSDIQVTFNS</sequence>
<keyword evidence="2" id="KW-0677">Repeat</keyword>
<dbReference type="CDD" id="cd04647">
    <property type="entry name" value="LbH_MAT_like"/>
    <property type="match status" value="1"/>
</dbReference>
<dbReference type="OrthoDB" id="9815592at2"/>
<dbReference type="SUPFAM" id="SSF51161">
    <property type="entry name" value="Trimeric LpxA-like enzymes"/>
    <property type="match status" value="2"/>
</dbReference>
<dbReference type="PANTHER" id="PTHR23416">
    <property type="entry name" value="SIALIC ACID SYNTHASE-RELATED"/>
    <property type="match status" value="1"/>
</dbReference>
<dbReference type="PANTHER" id="PTHR23416:SF78">
    <property type="entry name" value="LIPOPOLYSACCHARIDE BIOSYNTHESIS O-ACETYL TRANSFERASE WBBJ-RELATED"/>
    <property type="match status" value="1"/>
</dbReference>
<dbReference type="PROSITE" id="PS00101">
    <property type="entry name" value="HEXAPEP_TRANSFERASES"/>
    <property type="match status" value="1"/>
</dbReference>
<evidence type="ECO:0000313" key="3">
    <source>
        <dbReference type="EMBL" id="BAY84129.1"/>
    </source>
</evidence>
<dbReference type="GO" id="GO:0043886">
    <property type="term" value="F:structural constituent of carboxysome shell"/>
    <property type="evidence" value="ECO:0007669"/>
    <property type="project" value="UniProtKB-ARBA"/>
</dbReference>
<dbReference type="EMBL" id="AP018227">
    <property type="protein sequence ID" value="BAY84129.1"/>
    <property type="molecule type" value="Genomic_DNA"/>
</dbReference>
<dbReference type="InterPro" id="IPR018357">
    <property type="entry name" value="Hexapep_transf_CS"/>
</dbReference>
<dbReference type="GO" id="GO:0031470">
    <property type="term" value="C:carboxysome"/>
    <property type="evidence" value="ECO:0007669"/>
    <property type="project" value="UniProtKB-ARBA"/>
</dbReference>
<dbReference type="AlphaFoldDB" id="A0A1Z4LSA7"/>
<reference evidence="3 4" key="1">
    <citation type="submission" date="2017-06" db="EMBL/GenBank/DDBJ databases">
        <title>Genome sequencing of cyanobaciteial culture collection at National Institute for Environmental Studies (NIES).</title>
        <authorList>
            <person name="Hirose Y."/>
            <person name="Shimura Y."/>
            <person name="Fujisawa T."/>
            <person name="Nakamura Y."/>
            <person name="Kawachi M."/>
        </authorList>
    </citation>
    <scope>NUCLEOTIDE SEQUENCE [LARGE SCALE GENOMIC DNA]</scope>
    <source>
        <strain evidence="3 4">NIES-267</strain>
    </source>
</reference>
<evidence type="ECO:0000256" key="2">
    <source>
        <dbReference type="ARBA" id="ARBA00022737"/>
    </source>
</evidence>
<evidence type="ECO:0000313" key="4">
    <source>
        <dbReference type="Proteomes" id="UP000218418"/>
    </source>
</evidence>
<dbReference type="Proteomes" id="UP000218418">
    <property type="component" value="Chromosome"/>
</dbReference>
<gene>
    <name evidence="3" type="ORF">NIES267_36250</name>
</gene>
<evidence type="ECO:0000256" key="1">
    <source>
        <dbReference type="ARBA" id="ARBA00022679"/>
    </source>
</evidence>
<proteinExistence type="predicted"/>
<protein>
    <submittedName>
        <fullName evidence="3">Hexapeptide repeat-containing transferase</fullName>
    </submittedName>
</protein>